<proteinExistence type="inferred from homology"/>
<keyword evidence="8" id="KW-1185">Reference proteome</keyword>
<dbReference type="InterPro" id="IPR029063">
    <property type="entry name" value="SAM-dependent_MTases_sf"/>
</dbReference>
<organism evidence="7 8">
    <name type="scientific">Salarchaeum japonicum</name>
    <dbReference type="NCBI Taxonomy" id="555573"/>
    <lineage>
        <taxon>Archaea</taxon>
        <taxon>Methanobacteriati</taxon>
        <taxon>Methanobacteriota</taxon>
        <taxon>Stenosarchaea group</taxon>
        <taxon>Halobacteria</taxon>
        <taxon>Halobacteriales</taxon>
        <taxon>Halobacteriaceae</taxon>
    </lineage>
</organism>
<dbReference type="GO" id="GO:0032259">
    <property type="term" value="P:methylation"/>
    <property type="evidence" value="ECO:0007669"/>
    <property type="project" value="UniProtKB-KW"/>
</dbReference>
<dbReference type="SUPFAM" id="SSF53335">
    <property type="entry name" value="S-adenosyl-L-methionine-dependent methyltransferases"/>
    <property type="match status" value="1"/>
</dbReference>
<dbReference type="GO" id="GO:0003886">
    <property type="term" value="F:DNA (cytosine-5-)-methyltransferase activity"/>
    <property type="evidence" value="ECO:0007669"/>
    <property type="project" value="UniProtKB-EC"/>
</dbReference>
<name>A0AAV3T1D6_9EURY</name>
<feature type="compositionally biased region" description="Polar residues" evidence="6">
    <location>
        <begin position="373"/>
        <end position="384"/>
    </location>
</feature>
<evidence type="ECO:0000256" key="2">
    <source>
        <dbReference type="ARBA" id="ARBA00022603"/>
    </source>
</evidence>
<dbReference type="InterPro" id="IPR001525">
    <property type="entry name" value="C5_MeTfrase"/>
</dbReference>
<keyword evidence="3" id="KW-0808">Transferase</keyword>
<dbReference type="AlphaFoldDB" id="A0AAV3T1D6"/>
<dbReference type="Gene3D" id="3.40.50.150">
    <property type="entry name" value="Vaccinia Virus protein VP39"/>
    <property type="match status" value="1"/>
</dbReference>
<dbReference type="RefSeq" id="WP_227260461.1">
    <property type="nucleotide sequence ID" value="NZ_BAAADU010000002.1"/>
</dbReference>
<evidence type="ECO:0000313" key="7">
    <source>
        <dbReference type="EMBL" id="GAA0654375.1"/>
    </source>
</evidence>
<dbReference type="PRINTS" id="PR00105">
    <property type="entry name" value="C5METTRFRASE"/>
</dbReference>
<reference evidence="7 8" key="1">
    <citation type="journal article" date="2019" name="Int. J. Syst. Evol. Microbiol.">
        <title>The Global Catalogue of Microorganisms (GCM) 10K type strain sequencing project: providing services to taxonomists for standard genome sequencing and annotation.</title>
        <authorList>
            <consortium name="The Broad Institute Genomics Platform"/>
            <consortium name="The Broad Institute Genome Sequencing Center for Infectious Disease"/>
            <person name="Wu L."/>
            <person name="Ma J."/>
        </authorList>
    </citation>
    <scope>NUCLEOTIDE SEQUENCE [LARGE SCALE GENOMIC DNA]</scope>
    <source>
        <strain evidence="7 8">JCM 16327</strain>
    </source>
</reference>
<evidence type="ECO:0000256" key="4">
    <source>
        <dbReference type="ARBA" id="ARBA00022691"/>
    </source>
</evidence>
<dbReference type="EMBL" id="BAAADU010000002">
    <property type="protein sequence ID" value="GAA0654375.1"/>
    <property type="molecule type" value="Genomic_DNA"/>
</dbReference>
<gene>
    <name evidence="7" type="ORF">GCM10009019_17460</name>
</gene>
<feature type="compositionally biased region" description="Basic and acidic residues" evidence="6">
    <location>
        <begin position="385"/>
        <end position="394"/>
    </location>
</feature>
<dbReference type="Proteomes" id="UP001500194">
    <property type="component" value="Unassembled WGS sequence"/>
</dbReference>
<dbReference type="Pfam" id="PF00145">
    <property type="entry name" value="DNA_methylase"/>
    <property type="match status" value="1"/>
</dbReference>
<evidence type="ECO:0000256" key="1">
    <source>
        <dbReference type="ARBA" id="ARBA00011975"/>
    </source>
</evidence>
<dbReference type="InterPro" id="IPR018117">
    <property type="entry name" value="C5_DNA_meth_AS"/>
</dbReference>
<evidence type="ECO:0000256" key="5">
    <source>
        <dbReference type="RuleBase" id="RU000416"/>
    </source>
</evidence>
<dbReference type="PANTHER" id="PTHR10629">
    <property type="entry name" value="CYTOSINE-SPECIFIC METHYLTRANSFERASE"/>
    <property type="match status" value="1"/>
</dbReference>
<feature type="region of interest" description="Disordered" evidence="6">
    <location>
        <begin position="372"/>
        <end position="397"/>
    </location>
</feature>
<comment type="similarity">
    <text evidence="5">Belongs to the class I-like SAM-binding methyltransferase superfamily. C5-methyltransferase family.</text>
</comment>
<dbReference type="InterPro" id="IPR031303">
    <property type="entry name" value="C5_meth_CS"/>
</dbReference>
<dbReference type="EC" id="2.1.1.37" evidence="1"/>
<dbReference type="PROSITE" id="PS51679">
    <property type="entry name" value="SAM_MT_C5"/>
    <property type="match status" value="1"/>
</dbReference>
<dbReference type="GO" id="GO:0044027">
    <property type="term" value="P:negative regulation of gene expression via chromosomal CpG island methylation"/>
    <property type="evidence" value="ECO:0007669"/>
    <property type="project" value="TreeGrafter"/>
</dbReference>
<accession>A0AAV3T1D6</accession>
<evidence type="ECO:0000313" key="8">
    <source>
        <dbReference type="Proteomes" id="UP001500194"/>
    </source>
</evidence>
<evidence type="ECO:0000256" key="6">
    <source>
        <dbReference type="SAM" id="MobiDB-lite"/>
    </source>
</evidence>
<dbReference type="PANTHER" id="PTHR10629:SF52">
    <property type="entry name" value="DNA (CYTOSINE-5)-METHYLTRANSFERASE 1"/>
    <property type="match status" value="1"/>
</dbReference>
<evidence type="ECO:0000256" key="3">
    <source>
        <dbReference type="ARBA" id="ARBA00022679"/>
    </source>
</evidence>
<dbReference type="GeneID" id="68573576"/>
<keyword evidence="2" id="KW-0489">Methyltransferase</keyword>
<comment type="caution">
    <text evidence="7">The sequence shown here is derived from an EMBL/GenBank/DDBJ whole genome shotgun (WGS) entry which is preliminary data.</text>
</comment>
<dbReference type="Gene3D" id="3.90.120.10">
    <property type="entry name" value="DNA Methylase, subunit A, domain 2"/>
    <property type="match status" value="1"/>
</dbReference>
<dbReference type="InterPro" id="IPR050390">
    <property type="entry name" value="C5-Methyltransferase"/>
</dbReference>
<dbReference type="NCBIfam" id="TIGR00675">
    <property type="entry name" value="dcm"/>
    <property type="match status" value="1"/>
</dbReference>
<protein>
    <recommendedName>
        <fullName evidence="1">DNA (cytosine-5-)-methyltransferase</fullName>
        <ecNumber evidence="1">2.1.1.37</ecNumber>
    </recommendedName>
</protein>
<keyword evidence="4" id="KW-0949">S-adenosyl-L-methionine</keyword>
<sequence length="457" mass="51204">MRAIDLFCGAGGFSAGFEAAGIDVLYGCDIAERALDTFDANHDGDGVHHDISEGVPPELADVSVDIVFGSPPCKGFSDARGSRRLDDERNQLVFSFIQWVEHFQPKYVLMENVAGMTTISDEFLEAIEREYADAGYTVDWETLNAADFGVPQTRERVIYVGVRDDLDVEPSLPEGGYRDASDGQLTLSGELMRSWTTVADALEDLPEPTEDGAVSLPPLSDYPENDYLPLVRDGVEETWNHVAKEPSDDEDTRHIVDELRPGEMYRSSRFGDRYRQVWELLSHRFSAVEQDALHFIARHRSRKDFRMNGKSVGAVPDHLIADHLEHDDDSVYDALKRLHADGWIRTDEEDGTLGYDLNTKSGIRPRYMRLTPDGQSNTILTTDFNPRDKLHPTENRGLSLREGARIQSFPDSFRFTGSFDDIATQIGNAVPPLMAQRLAEHLLDVHEHGNPHVTASD</sequence>
<dbReference type="PROSITE" id="PS00094">
    <property type="entry name" value="C5_MTASE_1"/>
    <property type="match status" value="1"/>
</dbReference>
<dbReference type="GO" id="GO:0003677">
    <property type="term" value="F:DNA binding"/>
    <property type="evidence" value="ECO:0007669"/>
    <property type="project" value="TreeGrafter"/>
</dbReference>
<dbReference type="PROSITE" id="PS00095">
    <property type="entry name" value="C5_MTASE_2"/>
    <property type="match status" value="1"/>
</dbReference>